<accession>A0ABW4CHE8</accession>
<organism evidence="1 2">
    <name type="scientific">Lacticaseibacillus mingshuiensis</name>
    <dbReference type="NCBI Taxonomy" id="2799574"/>
    <lineage>
        <taxon>Bacteria</taxon>
        <taxon>Bacillati</taxon>
        <taxon>Bacillota</taxon>
        <taxon>Bacilli</taxon>
        <taxon>Lactobacillales</taxon>
        <taxon>Lactobacillaceae</taxon>
        <taxon>Lacticaseibacillus</taxon>
    </lineage>
</organism>
<dbReference type="Proteomes" id="UP001597196">
    <property type="component" value="Unassembled WGS sequence"/>
</dbReference>
<reference evidence="2" key="1">
    <citation type="journal article" date="2019" name="Int. J. Syst. Evol. Microbiol.">
        <title>The Global Catalogue of Microorganisms (GCM) 10K type strain sequencing project: providing services to taxonomists for standard genome sequencing and annotation.</title>
        <authorList>
            <consortium name="The Broad Institute Genomics Platform"/>
            <consortium name="The Broad Institute Genome Sequencing Center for Infectious Disease"/>
            <person name="Wu L."/>
            <person name="Ma J."/>
        </authorList>
    </citation>
    <scope>NUCLEOTIDE SEQUENCE [LARGE SCALE GENOMIC DNA]</scope>
    <source>
        <strain evidence="2">CCM 8980</strain>
    </source>
</reference>
<name>A0ABW4CHE8_9LACO</name>
<comment type="caution">
    <text evidence="1">The sequence shown here is derived from an EMBL/GenBank/DDBJ whole genome shotgun (WGS) entry which is preliminary data.</text>
</comment>
<keyword evidence="2" id="KW-1185">Reference proteome</keyword>
<proteinExistence type="predicted"/>
<protein>
    <submittedName>
        <fullName evidence="1">Uncharacterized protein</fullName>
    </submittedName>
</protein>
<gene>
    <name evidence="1" type="ORF">ACFQ4P_03925</name>
</gene>
<sequence length="85" mass="9382">MLVRKRRLFLILTTFIDEEEIVCLFSVRPRGCERLADGGGALLRRNFILSGRSVNKSGTAGQLVSFSNGKGTGFFQHPEGGKYGF</sequence>
<evidence type="ECO:0000313" key="1">
    <source>
        <dbReference type="EMBL" id="MFD1429398.1"/>
    </source>
</evidence>
<dbReference type="EMBL" id="JBHTOC010000005">
    <property type="protein sequence ID" value="MFD1429398.1"/>
    <property type="molecule type" value="Genomic_DNA"/>
</dbReference>
<evidence type="ECO:0000313" key="2">
    <source>
        <dbReference type="Proteomes" id="UP001597196"/>
    </source>
</evidence>